<dbReference type="PANTHER" id="PTHR35093">
    <property type="entry name" value="OUTER MEMBRANE PROTEIN NMB0088-RELATED"/>
    <property type="match status" value="1"/>
</dbReference>
<evidence type="ECO:0000256" key="7">
    <source>
        <dbReference type="ARBA" id="ARBA00023237"/>
    </source>
</evidence>
<reference evidence="8 9" key="1">
    <citation type="submission" date="2024-09" db="EMBL/GenBank/DDBJ databases">
        <authorList>
            <person name="Sun Q."/>
            <person name="Mori K."/>
        </authorList>
    </citation>
    <scope>NUCLEOTIDE SEQUENCE [LARGE SCALE GENOMIC DNA]</scope>
    <source>
        <strain evidence="8 9">CECT 7955</strain>
    </source>
</reference>
<name>A0ABV5GJ71_9FLAO</name>
<keyword evidence="3" id="KW-1134">Transmembrane beta strand</keyword>
<dbReference type="InterPro" id="IPR005017">
    <property type="entry name" value="OMPP1/FadL/TodX"/>
</dbReference>
<dbReference type="SUPFAM" id="SSF56935">
    <property type="entry name" value="Porins"/>
    <property type="match status" value="1"/>
</dbReference>
<keyword evidence="7" id="KW-0998">Cell outer membrane</keyword>
<sequence>MKKIYTLTMFLSFLAGISQEITTQDALRYAVDDITGTARFRGMSGAFGAVGGDLSSINVNPAGSAIFNHNMFSVTASNLNTKNKSNYFNTNNKETYSTLDLNQLGAVFVFKDNNPENNWKKFAIALNYENTKNLDNNLSFSGNNTSNSIDQYFLRFANGIGNEGVFNINDANANFETLPFIDQQAWLGYNSYIVEHDATNNEYFTNVPDNTIYQQSRFNRSSGYNGKFSANFSTSFKDRLYLGMNLNLHFTDYTSVTQLKETNNGLYPDGASVSYIIFNNEQYTTGNGFSLNLGAIAKITDDFRLGLAYESPTWQNLTDQLYQNLYTERTEAPNNNTFITKVTDPNITIEFAPYKIKTPAKWTLSGAYIINKTGLISADVSRKDYSNTQFKPVRDFSGINRTMSEDLTEAYEVRIGGEYKIKQVSLRAGYRFEQSPYKVDYAMGDLTGFSGGIGYNFGISRLDLAYSNSHRNYNQRFVSSGMNDTARIRTIQNNMTLTYSINF</sequence>
<evidence type="ECO:0000256" key="2">
    <source>
        <dbReference type="ARBA" id="ARBA00008163"/>
    </source>
</evidence>
<proteinExistence type="inferred from homology"/>
<evidence type="ECO:0000256" key="6">
    <source>
        <dbReference type="ARBA" id="ARBA00023136"/>
    </source>
</evidence>
<gene>
    <name evidence="8" type="ORF">ACFFVF_00005</name>
</gene>
<dbReference type="PANTHER" id="PTHR35093:SF8">
    <property type="entry name" value="OUTER MEMBRANE PROTEIN NMB0088-RELATED"/>
    <property type="match status" value="1"/>
</dbReference>
<dbReference type="Gene3D" id="2.40.160.60">
    <property type="entry name" value="Outer membrane protein transport protein (OMPP1/FadL/TodX)"/>
    <property type="match status" value="1"/>
</dbReference>
<dbReference type="EMBL" id="JBHMEY010000001">
    <property type="protein sequence ID" value="MFB9094885.1"/>
    <property type="molecule type" value="Genomic_DNA"/>
</dbReference>
<evidence type="ECO:0000256" key="1">
    <source>
        <dbReference type="ARBA" id="ARBA00004571"/>
    </source>
</evidence>
<organism evidence="8 9">
    <name type="scientific">Flavobacterium jumunjinense</name>
    <dbReference type="NCBI Taxonomy" id="998845"/>
    <lineage>
        <taxon>Bacteria</taxon>
        <taxon>Pseudomonadati</taxon>
        <taxon>Bacteroidota</taxon>
        <taxon>Flavobacteriia</taxon>
        <taxon>Flavobacteriales</taxon>
        <taxon>Flavobacteriaceae</taxon>
        <taxon>Flavobacterium</taxon>
    </lineage>
</organism>
<keyword evidence="4" id="KW-0812">Transmembrane</keyword>
<evidence type="ECO:0000256" key="3">
    <source>
        <dbReference type="ARBA" id="ARBA00022452"/>
    </source>
</evidence>
<accession>A0ABV5GJ71</accession>
<protein>
    <submittedName>
        <fullName evidence="8">OmpP1/FadL family transporter</fullName>
    </submittedName>
</protein>
<comment type="caution">
    <text evidence="8">The sequence shown here is derived from an EMBL/GenBank/DDBJ whole genome shotgun (WGS) entry which is preliminary data.</text>
</comment>
<keyword evidence="9" id="KW-1185">Reference proteome</keyword>
<keyword evidence="5" id="KW-0732">Signal</keyword>
<evidence type="ECO:0000256" key="5">
    <source>
        <dbReference type="ARBA" id="ARBA00022729"/>
    </source>
</evidence>
<evidence type="ECO:0000313" key="8">
    <source>
        <dbReference type="EMBL" id="MFB9094885.1"/>
    </source>
</evidence>
<comment type="subcellular location">
    <subcellularLocation>
        <location evidence="1">Cell outer membrane</location>
        <topology evidence="1">Multi-pass membrane protein</topology>
    </subcellularLocation>
</comment>
<dbReference type="Pfam" id="PF03349">
    <property type="entry name" value="Toluene_X"/>
    <property type="match status" value="1"/>
</dbReference>
<comment type="similarity">
    <text evidence="2">Belongs to the OmpP1/FadL family.</text>
</comment>
<evidence type="ECO:0000256" key="4">
    <source>
        <dbReference type="ARBA" id="ARBA00022692"/>
    </source>
</evidence>
<dbReference type="RefSeq" id="WP_236454306.1">
    <property type="nucleotide sequence ID" value="NZ_CBCSGE010000007.1"/>
</dbReference>
<dbReference type="Proteomes" id="UP001589607">
    <property type="component" value="Unassembled WGS sequence"/>
</dbReference>
<evidence type="ECO:0000313" key="9">
    <source>
        <dbReference type="Proteomes" id="UP001589607"/>
    </source>
</evidence>
<keyword evidence="6" id="KW-0472">Membrane</keyword>